<evidence type="ECO:0000256" key="2">
    <source>
        <dbReference type="SAM" id="MobiDB-lite"/>
    </source>
</evidence>
<comment type="caution">
    <text evidence="3">The sequence shown here is derived from an EMBL/GenBank/DDBJ whole genome shotgun (WGS) entry which is preliminary data.</text>
</comment>
<keyword evidence="1" id="KW-0175">Coiled coil</keyword>
<feature type="region of interest" description="Disordered" evidence="2">
    <location>
        <begin position="371"/>
        <end position="456"/>
    </location>
</feature>
<evidence type="ECO:0000256" key="1">
    <source>
        <dbReference type="SAM" id="Coils"/>
    </source>
</evidence>
<dbReference type="EMBL" id="DVML01000007">
    <property type="protein sequence ID" value="HIU22081.1"/>
    <property type="molecule type" value="Genomic_DNA"/>
</dbReference>
<feature type="compositionally biased region" description="Polar residues" evidence="2">
    <location>
        <begin position="461"/>
        <end position="470"/>
    </location>
</feature>
<reference evidence="3" key="2">
    <citation type="journal article" date="2021" name="PeerJ">
        <title>Extensive microbial diversity within the chicken gut microbiome revealed by metagenomics and culture.</title>
        <authorList>
            <person name="Gilroy R."/>
            <person name="Ravi A."/>
            <person name="Getino M."/>
            <person name="Pursley I."/>
            <person name="Horton D.L."/>
            <person name="Alikhan N.F."/>
            <person name="Baker D."/>
            <person name="Gharbi K."/>
            <person name="Hall N."/>
            <person name="Watson M."/>
            <person name="Adriaenssens E.M."/>
            <person name="Foster-Nyarko E."/>
            <person name="Jarju S."/>
            <person name="Secka A."/>
            <person name="Antonio M."/>
            <person name="Oren A."/>
            <person name="Chaudhuri R.R."/>
            <person name="La Ragione R."/>
            <person name="Hildebrand F."/>
            <person name="Pallen M.J."/>
        </authorList>
    </citation>
    <scope>NUCLEOTIDE SEQUENCE</scope>
    <source>
        <strain evidence="3">CHK197-8231</strain>
    </source>
</reference>
<protein>
    <submittedName>
        <fullName evidence="3">Uncharacterized protein</fullName>
    </submittedName>
</protein>
<evidence type="ECO:0000313" key="4">
    <source>
        <dbReference type="Proteomes" id="UP000824087"/>
    </source>
</evidence>
<dbReference type="AlphaFoldDB" id="A0A9D1HSZ6"/>
<organism evidence="3 4">
    <name type="scientific">Candidatus Fimihabitans intestinipullorum</name>
    <dbReference type="NCBI Taxonomy" id="2840820"/>
    <lineage>
        <taxon>Bacteria</taxon>
        <taxon>Bacillati</taxon>
        <taxon>Mycoplasmatota</taxon>
        <taxon>Mycoplasmatota incertae sedis</taxon>
        <taxon>Candidatus Fimihabitans</taxon>
    </lineage>
</organism>
<name>A0A9D1HSZ6_9BACT</name>
<feature type="region of interest" description="Disordered" evidence="2">
    <location>
        <begin position="302"/>
        <end position="352"/>
    </location>
</feature>
<feature type="coiled-coil region" evidence="1">
    <location>
        <begin position="487"/>
        <end position="521"/>
    </location>
</feature>
<evidence type="ECO:0000313" key="3">
    <source>
        <dbReference type="EMBL" id="HIU22081.1"/>
    </source>
</evidence>
<proteinExistence type="predicted"/>
<feature type="region of interest" description="Disordered" evidence="2">
    <location>
        <begin position="461"/>
        <end position="480"/>
    </location>
</feature>
<gene>
    <name evidence="3" type="ORF">IAD49_00650</name>
</gene>
<reference evidence="3" key="1">
    <citation type="submission" date="2020-10" db="EMBL/GenBank/DDBJ databases">
        <authorList>
            <person name="Gilroy R."/>
        </authorList>
    </citation>
    <scope>NUCLEOTIDE SEQUENCE</scope>
    <source>
        <strain evidence="3">CHK197-8231</strain>
    </source>
</reference>
<dbReference type="Proteomes" id="UP000824087">
    <property type="component" value="Unassembled WGS sequence"/>
</dbReference>
<accession>A0A9D1HSZ6</accession>
<sequence length="523" mass="59047">MGKLSIVELGQPMEVDVVRYYKKNDTNYFMYTKNEIDDQGYVKLYAAKISEENGILKTTDITNPTEWNDVKNTMKQIVRDNRELSPVSVEDLNVATLKGLELTERHVFKLAENIVSYLSANQKQFEDETKDNFSLEQLVEETPEAPTTFDQVVSEEPQNQVETPVEESNPFQMFTPAPEETPKENVSFDQPYEPASMEPAVATPVEEPQPMIEEAKLNIGDKEAIEELDLSGINLKNSQDNIATDESLLAPKMETDDSVFSTSENFTLPQEELKDVTLMNVGEENNNATSSWENFEMPVTPVSETTVEESTGDAVVTSTEKAEEHKGFFGNLFGKKHQEKKEEETVIEPTSNKEEAKKLFASLERNEVQLPVESVTTESEVMIPEESTKEDSIVLPTVEPTDEEPLQPISVDNVVQEEPKVEEAQPFNFNGFDPLNESPSYEVPSFDSLGLNDNRETSVTIEPAATQQESSTEEQADLTEANYQTLYFDEKRKAEDLAEKVESLQMEVDQLKKKLEEVKNIIL</sequence>